<dbReference type="EMBL" id="BNCQ01000025">
    <property type="protein sequence ID" value="GIM07946.1"/>
    <property type="molecule type" value="Genomic_DNA"/>
</dbReference>
<protein>
    <submittedName>
        <fullName evidence="2">Uncharacterized protein</fullName>
    </submittedName>
</protein>
<feature type="region of interest" description="Disordered" evidence="1">
    <location>
        <begin position="358"/>
        <end position="421"/>
    </location>
</feature>
<feature type="compositionally biased region" description="Polar residues" evidence="1">
    <location>
        <begin position="369"/>
        <end position="389"/>
    </location>
</feature>
<evidence type="ECO:0000313" key="3">
    <source>
        <dbReference type="Proteomes" id="UP000722791"/>
    </source>
</evidence>
<sequence>KTRERDASSGAGSSSSFGAVKSEWSGNAAVAAGSPGDTAAVLQISASSGGTAGPPSAQGPGHQSQPQTQPPQHLTATHSAMALDIRGGYPPETICTPTGPSPHDMALIHIASATSHTADAQTAANLPAYPHLHHHHHHADYATLSLSVLPPSTSDRQIPSPPSSATNTAHTPQGQGMQLPTAPTPPLPRMPPSSMITLPFGPLPLTTCEEMLPIGTTGPIQAAASLTRWETPPPTAAAIPGSATAAIIPTKYEMLPPSGMPGPGMLIYPTGGWELSSLELVPCGSGGSGAGAADDAAGAFGVLSPAPQVLQQQHQYQLGLQLQAQLQAQQQQLQEQQLQLQLQLAQLQALQQQHQRMQQLQQHPGQGQCNAPQGQGSPPSTWIPTSCGNPSPPGPPQPQPQPVAAATPPPPPPSQGMRVGAAPLQVSSVGRLGADVGMQLAPVDDALTEVWLSMLE</sequence>
<feature type="compositionally biased region" description="Low complexity" evidence="1">
    <location>
        <begin position="358"/>
        <end position="368"/>
    </location>
</feature>
<feature type="region of interest" description="Disordered" evidence="1">
    <location>
        <begin position="41"/>
        <end position="74"/>
    </location>
</feature>
<accession>A0A8J4GJE4</accession>
<dbReference type="AlphaFoldDB" id="A0A8J4GJE4"/>
<gene>
    <name evidence="2" type="ORF">Vretimale_12027</name>
</gene>
<proteinExistence type="predicted"/>
<feature type="compositionally biased region" description="Pro residues" evidence="1">
    <location>
        <begin position="390"/>
        <end position="414"/>
    </location>
</feature>
<evidence type="ECO:0000313" key="2">
    <source>
        <dbReference type="EMBL" id="GIM07946.1"/>
    </source>
</evidence>
<organism evidence="2 3">
    <name type="scientific">Volvox reticuliferus</name>
    <dbReference type="NCBI Taxonomy" id="1737510"/>
    <lineage>
        <taxon>Eukaryota</taxon>
        <taxon>Viridiplantae</taxon>
        <taxon>Chlorophyta</taxon>
        <taxon>core chlorophytes</taxon>
        <taxon>Chlorophyceae</taxon>
        <taxon>CS clade</taxon>
        <taxon>Chlamydomonadales</taxon>
        <taxon>Volvocaceae</taxon>
        <taxon>Volvox</taxon>
    </lineage>
</organism>
<evidence type="ECO:0000256" key="1">
    <source>
        <dbReference type="SAM" id="MobiDB-lite"/>
    </source>
</evidence>
<name>A0A8J4GJE4_9CHLO</name>
<feature type="region of interest" description="Disordered" evidence="1">
    <location>
        <begin position="150"/>
        <end position="186"/>
    </location>
</feature>
<feature type="compositionally biased region" description="Polar residues" evidence="1">
    <location>
        <begin position="163"/>
        <end position="178"/>
    </location>
</feature>
<feature type="non-terminal residue" evidence="2">
    <location>
        <position position="1"/>
    </location>
</feature>
<reference evidence="2" key="1">
    <citation type="journal article" date="2021" name="Proc. Natl. Acad. Sci. U.S.A.">
        <title>Three genomes in the algal genus Volvox reveal the fate of a haploid sex-determining region after a transition to homothallism.</title>
        <authorList>
            <person name="Yamamoto K."/>
            <person name="Hamaji T."/>
            <person name="Kawai-Toyooka H."/>
            <person name="Matsuzaki R."/>
            <person name="Takahashi F."/>
            <person name="Nishimura Y."/>
            <person name="Kawachi M."/>
            <person name="Noguchi H."/>
            <person name="Minakuchi Y."/>
            <person name="Umen J.G."/>
            <person name="Toyoda A."/>
            <person name="Nozaki H."/>
        </authorList>
    </citation>
    <scope>NUCLEOTIDE SEQUENCE</scope>
    <source>
        <strain evidence="2">NIES-3785</strain>
    </source>
</reference>
<dbReference type="Proteomes" id="UP000722791">
    <property type="component" value="Unassembled WGS sequence"/>
</dbReference>
<feature type="compositionally biased region" description="Low complexity" evidence="1">
    <location>
        <begin position="45"/>
        <end position="73"/>
    </location>
</feature>
<comment type="caution">
    <text evidence="2">The sequence shown here is derived from an EMBL/GenBank/DDBJ whole genome shotgun (WGS) entry which is preliminary data.</text>
</comment>